<dbReference type="RefSeq" id="WP_091169617.1">
    <property type="nucleotide sequence ID" value="NZ_FNCG01000008.1"/>
</dbReference>
<gene>
    <name evidence="3" type="ORF">SAMN05192573_108199</name>
</gene>
<dbReference type="SUPFAM" id="SSF52540">
    <property type="entry name" value="P-loop containing nucleoside triphosphate hydrolases"/>
    <property type="match status" value="1"/>
</dbReference>
<dbReference type="Proteomes" id="UP000199705">
    <property type="component" value="Unassembled WGS sequence"/>
</dbReference>
<accession>A0A1G8BAQ3</accession>
<protein>
    <recommendedName>
        <fullName evidence="5">ATP-binding protein</fullName>
    </recommendedName>
</protein>
<reference evidence="4" key="1">
    <citation type="submission" date="2016-10" db="EMBL/GenBank/DDBJ databases">
        <authorList>
            <person name="Varghese N."/>
            <person name="Submissions S."/>
        </authorList>
    </citation>
    <scope>NUCLEOTIDE SEQUENCE [LARGE SCALE GENOMIC DNA]</scope>
    <source>
        <strain evidence="4">Gh-67</strain>
    </source>
</reference>
<dbReference type="Pfam" id="PF13635">
    <property type="entry name" value="DUF4143"/>
    <property type="match status" value="1"/>
</dbReference>
<proteinExistence type="predicted"/>
<evidence type="ECO:0008006" key="5">
    <source>
        <dbReference type="Google" id="ProtNLM"/>
    </source>
</evidence>
<dbReference type="Pfam" id="PF13173">
    <property type="entry name" value="AAA_14"/>
    <property type="match status" value="1"/>
</dbReference>
<evidence type="ECO:0000313" key="3">
    <source>
        <dbReference type="EMBL" id="SDH30286.1"/>
    </source>
</evidence>
<name>A0A1G8BAQ3_9SPHI</name>
<organism evidence="3 4">
    <name type="scientific">Mucilaginibacter gossypii</name>
    <dbReference type="NCBI Taxonomy" id="551996"/>
    <lineage>
        <taxon>Bacteria</taxon>
        <taxon>Pseudomonadati</taxon>
        <taxon>Bacteroidota</taxon>
        <taxon>Sphingobacteriia</taxon>
        <taxon>Sphingobacteriales</taxon>
        <taxon>Sphingobacteriaceae</taxon>
        <taxon>Mucilaginibacter</taxon>
    </lineage>
</organism>
<dbReference type="InterPro" id="IPR027417">
    <property type="entry name" value="P-loop_NTPase"/>
</dbReference>
<dbReference type="PANTHER" id="PTHR43566">
    <property type="entry name" value="CONSERVED PROTEIN"/>
    <property type="match status" value="1"/>
</dbReference>
<dbReference type="InterPro" id="IPR041682">
    <property type="entry name" value="AAA_14"/>
</dbReference>
<dbReference type="STRING" id="551996.SAMN05192573_108199"/>
<evidence type="ECO:0000259" key="2">
    <source>
        <dbReference type="Pfam" id="PF13635"/>
    </source>
</evidence>
<keyword evidence="4" id="KW-1185">Reference proteome</keyword>
<evidence type="ECO:0000259" key="1">
    <source>
        <dbReference type="Pfam" id="PF13173"/>
    </source>
</evidence>
<dbReference type="PANTHER" id="PTHR43566:SF2">
    <property type="entry name" value="DUF4143 DOMAIN-CONTAINING PROTEIN"/>
    <property type="match status" value="1"/>
</dbReference>
<feature type="domain" description="DUF4143" evidence="2">
    <location>
        <begin position="178"/>
        <end position="336"/>
    </location>
</feature>
<dbReference type="InterPro" id="IPR025420">
    <property type="entry name" value="DUF4143"/>
</dbReference>
<feature type="domain" description="AAA" evidence="1">
    <location>
        <begin position="20"/>
        <end position="136"/>
    </location>
</feature>
<dbReference type="AlphaFoldDB" id="A0A1G8BAQ3"/>
<evidence type="ECO:0000313" key="4">
    <source>
        <dbReference type="Proteomes" id="UP000199705"/>
    </source>
</evidence>
<sequence length="387" mass="44881">MSKFIQRQISPIIKAQKNKFPVLAVTGPRQSGKTTLLKELFSDYRYVSLENPNTRSFALDDPIGFLNQYDQKVILDEVQRVPELFSYIQGRVDESKMMGQYILSGSQNFHLLNNITQTLAGRVALFKLLPLDFTELKRTGLLENSYTQASIKGFYPAIFDRDIDPAIFYANYIQTYIEKDVTELMNIRDLKLFRTFLGLCAGRAGQLLNFSALANECDISHNTAKAWLSILESSYIVFLLQPYHQNFNKRLIKSPKLYFYDTGLLNHLLGTRTTEELEENRLKGHIFENMILAEYQKQNHHLYLHQDYYFWQDSNAHEVDLLMKEGQKFSIFEIKATQTISTALFKEMDRFEEIAAPAKVNKTLIYGGPENEKRTKYHVISWQNISG</sequence>
<dbReference type="EMBL" id="FNCG01000008">
    <property type="protein sequence ID" value="SDH30286.1"/>
    <property type="molecule type" value="Genomic_DNA"/>
</dbReference>